<accession>A0A2S5A1R7</accession>
<dbReference type="InterPro" id="IPR001466">
    <property type="entry name" value="Beta-lactam-related"/>
</dbReference>
<evidence type="ECO:0000256" key="1">
    <source>
        <dbReference type="SAM" id="SignalP"/>
    </source>
</evidence>
<dbReference type="AlphaFoldDB" id="A0A2S5A1R7"/>
<reference evidence="3 4" key="1">
    <citation type="submission" date="2018-01" db="EMBL/GenBank/DDBJ databases">
        <authorList>
            <person name="Gaut B.S."/>
            <person name="Morton B.R."/>
            <person name="Clegg M.T."/>
            <person name="Duvall M.R."/>
        </authorList>
    </citation>
    <scope>NUCLEOTIDE SEQUENCE [LARGE SCALE GENOMIC DNA]</scope>
    <source>
        <strain evidence="3 4">HR-AV</strain>
    </source>
</reference>
<protein>
    <recommendedName>
        <fullName evidence="2">Beta-lactamase-related domain-containing protein</fullName>
    </recommendedName>
</protein>
<dbReference type="InterPro" id="IPR012338">
    <property type="entry name" value="Beta-lactam/transpept-like"/>
</dbReference>
<dbReference type="RefSeq" id="WP_103789120.1">
    <property type="nucleotide sequence ID" value="NZ_PQVF01000007.1"/>
</dbReference>
<evidence type="ECO:0000259" key="2">
    <source>
        <dbReference type="Pfam" id="PF00144"/>
    </source>
</evidence>
<dbReference type="PANTHER" id="PTHR46825:SF9">
    <property type="entry name" value="BETA-LACTAMASE-RELATED DOMAIN-CONTAINING PROTEIN"/>
    <property type="match status" value="1"/>
</dbReference>
<evidence type="ECO:0000313" key="3">
    <source>
        <dbReference type="EMBL" id="POY36202.1"/>
    </source>
</evidence>
<dbReference type="EMBL" id="PQVF01000007">
    <property type="protein sequence ID" value="POY36202.1"/>
    <property type="molecule type" value="Genomic_DNA"/>
</dbReference>
<dbReference type="InterPro" id="IPR050491">
    <property type="entry name" value="AmpC-like"/>
</dbReference>
<dbReference type="PANTHER" id="PTHR46825">
    <property type="entry name" value="D-ALANYL-D-ALANINE-CARBOXYPEPTIDASE/ENDOPEPTIDASE AMPH"/>
    <property type="match status" value="1"/>
</dbReference>
<feature type="signal peptide" evidence="1">
    <location>
        <begin position="1"/>
        <end position="19"/>
    </location>
</feature>
<sequence>MKKLFWVFILLMHALLSSAQTPKVNSFIESFVSKNNFNGIVLVKQNGKTTYYQSFGFANLSFKIPNTIDTKFRVASITKAFTAVLVLQLSEEGSIDLNKTISAYLPDYKGAGKNKVTIKQLLNMTSGMRNMDAGVSLESALKNGIPQYQRPFTSDELLAKFCSDTLVTTPGKEFDYNNADFIILGKIIERVTGKGYEQYLKEKLLDPLQMLNTGMLSQEKIISKLADSYFYRDDLKSLSNDLPVYWENWYAAGSMYSTAGDILNFSDALFEGSLLKPETMKEMFCSGLGEYGYGVWVYKDYEIGQKKYTIIKRPGSIMGAQAMLFQILEANSTIIILTNTGNVSLDDFAADIAKQIIN</sequence>
<dbReference type="SUPFAM" id="SSF56601">
    <property type="entry name" value="beta-lactamase/transpeptidase-like"/>
    <property type="match status" value="1"/>
</dbReference>
<proteinExistence type="predicted"/>
<comment type="caution">
    <text evidence="3">The sequence shown here is derived from an EMBL/GenBank/DDBJ whole genome shotgun (WGS) entry which is preliminary data.</text>
</comment>
<feature type="chain" id="PRO_5015528424" description="Beta-lactamase-related domain-containing protein" evidence="1">
    <location>
        <begin position="20"/>
        <end position="358"/>
    </location>
</feature>
<dbReference type="Gene3D" id="3.40.710.10">
    <property type="entry name" value="DD-peptidase/beta-lactamase superfamily"/>
    <property type="match status" value="1"/>
</dbReference>
<organism evidence="3 4">
    <name type="scientific">Solitalea longa</name>
    <dbReference type="NCBI Taxonomy" id="2079460"/>
    <lineage>
        <taxon>Bacteria</taxon>
        <taxon>Pseudomonadati</taxon>
        <taxon>Bacteroidota</taxon>
        <taxon>Sphingobacteriia</taxon>
        <taxon>Sphingobacteriales</taxon>
        <taxon>Sphingobacteriaceae</taxon>
        <taxon>Solitalea</taxon>
    </lineage>
</organism>
<keyword evidence="4" id="KW-1185">Reference proteome</keyword>
<name>A0A2S5A1R7_9SPHI</name>
<gene>
    <name evidence="3" type="ORF">C3K47_10610</name>
</gene>
<dbReference type="Pfam" id="PF00144">
    <property type="entry name" value="Beta-lactamase"/>
    <property type="match status" value="1"/>
</dbReference>
<evidence type="ECO:0000313" key="4">
    <source>
        <dbReference type="Proteomes" id="UP000236893"/>
    </source>
</evidence>
<feature type="domain" description="Beta-lactamase-related" evidence="2">
    <location>
        <begin position="25"/>
        <end position="343"/>
    </location>
</feature>
<keyword evidence="1" id="KW-0732">Signal</keyword>
<dbReference type="OrthoDB" id="9793489at2"/>
<dbReference type="Proteomes" id="UP000236893">
    <property type="component" value="Unassembled WGS sequence"/>
</dbReference>